<dbReference type="Gene3D" id="3.40.640.10">
    <property type="entry name" value="Type I PLP-dependent aspartate aminotransferase-like (Major domain)"/>
    <property type="match status" value="1"/>
</dbReference>
<name>A0ABW0W0L1_9BACL</name>
<keyword evidence="5" id="KW-0663">Pyridoxal phosphate</keyword>
<dbReference type="InterPro" id="IPR015421">
    <property type="entry name" value="PyrdxlP-dep_Trfase_major"/>
</dbReference>
<sequence>MTTSMGPFSMSELISPIVKEIPPSGIRKFFDLAAGSKEMISLGVGEPDFVTPERVREACVRALERGRTSYTPNAGLVELREEIAQYLVNGFQLSYEPGNEIMVTVGGSEAIDLALRALISPGDEIIVPSPSYIAYSPLTALNGGRVVEVETLAENQFKLTADALRQKITPRSKALLINYPSNPTGATMTYEDWLPIAKLVQEHNLIVISDELYAELTYDQKHVSFASLPGMKERVLLIGGFSKAFAMTGWRIGYACGHRELVGAMLKIHQYTVLCAPIIGQIAAIESLRGGLADKDFMKDSFNQRRRMFVRGLQEIGLPCHEPQGAFYAFPSIAHTGMTSEQFAEHLIRKAKVATVPGHVFGASGEGFIRCSYASSISQLEEALERIDRCLRESAVNS</sequence>
<accession>A0ABW0W0L1</accession>
<dbReference type="GO" id="GO:0008483">
    <property type="term" value="F:transaminase activity"/>
    <property type="evidence" value="ECO:0007669"/>
    <property type="project" value="UniProtKB-KW"/>
</dbReference>
<dbReference type="InterPro" id="IPR004839">
    <property type="entry name" value="Aminotransferase_I/II_large"/>
</dbReference>
<evidence type="ECO:0000256" key="4">
    <source>
        <dbReference type="ARBA" id="ARBA00022679"/>
    </source>
</evidence>
<dbReference type="Gene3D" id="3.90.1150.10">
    <property type="entry name" value="Aspartate Aminotransferase, domain 1"/>
    <property type="match status" value="1"/>
</dbReference>
<comment type="cofactor">
    <cofactor evidence="1 6">
        <name>pyridoxal 5'-phosphate</name>
        <dbReference type="ChEBI" id="CHEBI:597326"/>
    </cofactor>
</comment>
<dbReference type="InterPro" id="IPR050596">
    <property type="entry name" value="AspAT/PAT-like"/>
</dbReference>
<dbReference type="Proteomes" id="UP001596047">
    <property type="component" value="Unassembled WGS sequence"/>
</dbReference>
<dbReference type="InterPro" id="IPR015424">
    <property type="entry name" value="PyrdxlP-dep_Trfase"/>
</dbReference>
<dbReference type="PROSITE" id="PS00105">
    <property type="entry name" value="AA_TRANSFER_CLASS_1"/>
    <property type="match status" value="1"/>
</dbReference>
<evidence type="ECO:0000256" key="5">
    <source>
        <dbReference type="ARBA" id="ARBA00022898"/>
    </source>
</evidence>
<keyword evidence="3 6" id="KW-0032">Aminotransferase</keyword>
<dbReference type="InterPro" id="IPR004838">
    <property type="entry name" value="NHTrfase_class1_PyrdxlP-BS"/>
</dbReference>
<evidence type="ECO:0000313" key="8">
    <source>
        <dbReference type="EMBL" id="MFC5650654.1"/>
    </source>
</evidence>
<evidence type="ECO:0000256" key="2">
    <source>
        <dbReference type="ARBA" id="ARBA00007441"/>
    </source>
</evidence>
<comment type="similarity">
    <text evidence="2 6">Belongs to the class-I pyridoxal-phosphate-dependent aminotransferase family.</text>
</comment>
<evidence type="ECO:0000256" key="1">
    <source>
        <dbReference type="ARBA" id="ARBA00001933"/>
    </source>
</evidence>
<comment type="caution">
    <text evidence="8">The sequence shown here is derived from an EMBL/GenBank/DDBJ whole genome shotgun (WGS) entry which is preliminary data.</text>
</comment>
<evidence type="ECO:0000256" key="6">
    <source>
        <dbReference type="RuleBase" id="RU000481"/>
    </source>
</evidence>
<dbReference type="Pfam" id="PF00155">
    <property type="entry name" value="Aminotran_1_2"/>
    <property type="match status" value="1"/>
</dbReference>
<dbReference type="CDD" id="cd00609">
    <property type="entry name" value="AAT_like"/>
    <property type="match status" value="1"/>
</dbReference>
<feature type="domain" description="Aminotransferase class I/classII large" evidence="7">
    <location>
        <begin position="38"/>
        <end position="387"/>
    </location>
</feature>
<dbReference type="PANTHER" id="PTHR46383">
    <property type="entry name" value="ASPARTATE AMINOTRANSFERASE"/>
    <property type="match status" value="1"/>
</dbReference>
<protein>
    <recommendedName>
        <fullName evidence="6">Aminotransferase</fullName>
        <ecNumber evidence="6">2.6.1.-</ecNumber>
    </recommendedName>
</protein>
<keyword evidence="4 6" id="KW-0808">Transferase</keyword>
<evidence type="ECO:0000313" key="9">
    <source>
        <dbReference type="Proteomes" id="UP001596047"/>
    </source>
</evidence>
<evidence type="ECO:0000259" key="7">
    <source>
        <dbReference type="Pfam" id="PF00155"/>
    </source>
</evidence>
<dbReference type="InterPro" id="IPR015422">
    <property type="entry name" value="PyrdxlP-dep_Trfase_small"/>
</dbReference>
<dbReference type="PANTHER" id="PTHR46383:SF3">
    <property type="entry name" value="ASPARTATE AMINOTRANSFERASE-RELATED"/>
    <property type="match status" value="1"/>
</dbReference>
<reference evidence="9" key="1">
    <citation type="journal article" date="2019" name="Int. J. Syst. Evol. Microbiol.">
        <title>The Global Catalogue of Microorganisms (GCM) 10K type strain sequencing project: providing services to taxonomists for standard genome sequencing and annotation.</title>
        <authorList>
            <consortium name="The Broad Institute Genomics Platform"/>
            <consortium name="The Broad Institute Genome Sequencing Center for Infectious Disease"/>
            <person name="Wu L."/>
            <person name="Ma J."/>
        </authorList>
    </citation>
    <scope>NUCLEOTIDE SEQUENCE [LARGE SCALE GENOMIC DNA]</scope>
    <source>
        <strain evidence="9">CGMCC 1.3240</strain>
    </source>
</reference>
<dbReference type="EMBL" id="JBHSOW010000060">
    <property type="protein sequence ID" value="MFC5650654.1"/>
    <property type="molecule type" value="Genomic_DNA"/>
</dbReference>
<organism evidence="8 9">
    <name type="scientific">Paenibacillus solisilvae</name>
    <dbReference type="NCBI Taxonomy" id="2486751"/>
    <lineage>
        <taxon>Bacteria</taxon>
        <taxon>Bacillati</taxon>
        <taxon>Bacillota</taxon>
        <taxon>Bacilli</taxon>
        <taxon>Bacillales</taxon>
        <taxon>Paenibacillaceae</taxon>
        <taxon>Paenibacillus</taxon>
    </lineage>
</organism>
<proteinExistence type="inferred from homology"/>
<gene>
    <name evidence="8" type="ORF">ACFPYJ_16285</name>
</gene>
<dbReference type="RefSeq" id="WP_379189230.1">
    <property type="nucleotide sequence ID" value="NZ_JBHSOW010000060.1"/>
</dbReference>
<keyword evidence="9" id="KW-1185">Reference proteome</keyword>
<evidence type="ECO:0000256" key="3">
    <source>
        <dbReference type="ARBA" id="ARBA00022576"/>
    </source>
</evidence>
<dbReference type="SUPFAM" id="SSF53383">
    <property type="entry name" value="PLP-dependent transferases"/>
    <property type="match status" value="1"/>
</dbReference>
<dbReference type="EC" id="2.6.1.-" evidence="6"/>